<dbReference type="EC" id="3.1.1.96" evidence="2"/>
<dbReference type="EMBL" id="SDOZ01000004">
    <property type="protein sequence ID" value="RXZ58024.1"/>
    <property type="molecule type" value="Genomic_DNA"/>
</dbReference>
<accession>A0A4Q2K7Y9</accession>
<dbReference type="GO" id="GO:0005737">
    <property type="term" value="C:cytoplasm"/>
    <property type="evidence" value="ECO:0007669"/>
    <property type="project" value="UniProtKB-SubCell"/>
</dbReference>
<proteinExistence type="inferred from homology"/>
<dbReference type="NCBIfam" id="TIGR00256">
    <property type="entry name" value="D-aminoacyl-tRNA deacylase"/>
    <property type="match status" value="1"/>
</dbReference>
<dbReference type="GO" id="GO:0000049">
    <property type="term" value="F:tRNA binding"/>
    <property type="evidence" value="ECO:0007669"/>
    <property type="project" value="UniProtKB-UniRule"/>
</dbReference>
<reference evidence="3 4" key="1">
    <citation type="journal article" date="2019" name="Gut">
        <title>Antibiotics-induced monodominance of a novel gut bacterial order.</title>
        <authorList>
            <person name="Hildebrand F."/>
            <person name="Moitinho-Silva L."/>
            <person name="Blasche S."/>
            <person name="Jahn M.T."/>
            <person name="Gossmann T.I."/>
            <person name="Heuerta-Cepas J."/>
            <person name="Hercog R."/>
            <person name="Luetge M."/>
            <person name="Bahram M."/>
            <person name="Pryszlak A."/>
            <person name="Alves R.J."/>
            <person name="Waszak S.M."/>
            <person name="Zhu A."/>
            <person name="Ye L."/>
            <person name="Costea P.I."/>
            <person name="Aalvink S."/>
            <person name="Belzer C."/>
            <person name="Forslund S.K."/>
            <person name="Sunagawa S."/>
            <person name="Hentschel U."/>
            <person name="Merten C."/>
            <person name="Patil K.R."/>
            <person name="Benes V."/>
            <person name="Bork P."/>
        </authorList>
    </citation>
    <scope>NUCLEOTIDE SEQUENCE [LARGE SCALE GENOMIC DNA]</scope>
    <source>
        <strain evidence="3 4">HDS1380</strain>
    </source>
</reference>
<dbReference type="RefSeq" id="WP_129226926.1">
    <property type="nucleotide sequence ID" value="NZ_SDOZ01000004.1"/>
</dbReference>
<keyword evidence="2 3" id="KW-0378">Hydrolase</keyword>
<comment type="similarity">
    <text evidence="1 2">Belongs to the DTD family.</text>
</comment>
<dbReference type="Gene3D" id="3.50.80.10">
    <property type="entry name" value="D-tyrosyl-tRNA(Tyr) deacylase"/>
    <property type="match status" value="1"/>
</dbReference>
<dbReference type="SUPFAM" id="SSF69500">
    <property type="entry name" value="DTD-like"/>
    <property type="match status" value="1"/>
</dbReference>
<evidence type="ECO:0000256" key="1">
    <source>
        <dbReference type="ARBA" id="ARBA00009673"/>
    </source>
</evidence>
<dbReference type="GO" id="GO:0019478">
    <property type="term" value="P:D-amino acid catabolic process"/>
    <property type="evidence" value="ECO:0007669"/>
    <property type="project" value="UniProtKB-UniRule"/>
</dbReference>
<dbReference type="InterPro" id="IPR003732">
    <property type="entry name" value="Daa-tRNA_deacyls_DTD"/>
</dbReference>
<keyword evidence="4" id="KW-1185">Reference proteome</keyword>
<dbReference type="EC" id="3.1.1.-" evidence="2"/>
<organism evidence="3 4">
    <name type="scientific">Candidatus Borkfalkia ceftriaxoniphila</name>
    <dbReference type="NCBI Taxonomy" id="2508949"/>
    <lineage>
        <taxon>Bacteria</taxon>
        <taxon>Bacillati</taxon>
        <taxon>Bacillota</taxon>
        <taxon>Clostridia</taxon>
        <taxon>Christensenellales</taxon>
        <taxon>Christensenellaceae</taxon>
        <taxon>Candidatus Borkfalkia</taxon>
    </lineage>
</organism>
<gene>
    <name evidence="2" type="primary">dtd</name>
    <name evidence="3" type="ORF">ESZ91_10205</name>
</gene>
<dbReference type="PANTHER" id="PTHR10472:SF5">
    <property type="entry name" value="D-AMINOACYL-TRNA DEACYLASE 1"/>
    <property type="match status" value="1"/>
</dbReference>
<keyword evidence="2" id="KW-0963">Cytoplasm</keyword>
<comment type="catalytic activity">
    <reaction evidence="2">
        <text>a D-aminoacyl-tRNA + H2O = a tRNA + a D-alpha-amino acid + H(+)</text>
        <dbReference type="Rhea" id="RHEA:13953"/>
        <dbReference type="Rhea" id="RHEA-COMP:10123"/>
        <dbReference type="Rhea" id="RHEA-COMP:10124"/>
        <dbReference type="ChEBI" id="CHEBI:15377"/>
        <dbReference type="ChEBI" id="CHEBI:15378"/>
        <dbReference type="ChEBI" id="CHEBI:59871"/>
        <dbReference type="ChEBI" id="CHEBI:78442"/>
        <dbReference type="ChEBI" id="CHEBI:79333"/>
        <dbReference type="EC" id="3.1.1.96"/>
    </reaction>
</comment>
<dbReference type="GO" id="GO:0051500">
    <property type="term" value="F:D-tyrosyl-tRNA(Tyr) deacylase activity"/>
    <property type="evidence" value="ECO:0007669"/>
    <property type="project" value="TreeGrafter"/>
</dbReference>
<dbReference type="HAMAP" id="MF_00518">
    <property type="entry name" value="Deacylase_Dtd"/>
    <property type="match status" value="1"/>
</dbReference>
<sequence>MRALVQRVRKTALSVGGKPVSEIPFGLAVYLGVKEGDTRAQAEFIAKKIAHLRIFEDENGKMNLSVKDEGGEILLISQFTLYGDCTHGNRPSFIAAARPETAQPLYEIVKEELIGYGIPVCTGVFGADMKIEQYNDGPVSILIESEA</sequence>
<feature type="short sequence motif" description="Gly-cisPro motif, important for rejection of L-amino acids" evidence="2">
    <location>
        <begin position="137"/>
        <end position="138"/>
    </location>
</feature>
<protein>
    <recommendedName>
        <fullName evidence="2">D-aminoacyl-tRNA deacylase</fullName>
        <shortName evidence="2">DTD</shortName>
        <ecNumber evidence="2">3.1.1.96</ecNumber>
    </recommendedName>
    <alternativeName>
        <fullName evidence="2">Gly-tRNA(Ala) deacylase</fullName>
        <ecNumber evidence="2">3.1.1.-</ecNumber>
    </alternativeName>
</protein>
<keyword evidence="2" id="KW-0820">tRNA-binding</keyword>
<comment type="subunit">
    <text evidence="2">Homodimer.</text>
</comment>
<dbReference type="GO" id="GO:0043908">
    <property type="term" value="F:Ser(Gly)-tRNA(Ala) hydrolase activity"/>
    <property type="evidence" value="ECO:0007669"/>
    <property type="project" value="UniProtKB-UniRule"/>
</dbReference>
<evidence type="ECO:0000313" key="4">
    <source>
        <dbReference type="Proteomes" id="UP000291269"/>
    </source>
</evidence>
<comment type="catalytic activity">
    <reaction evidence="2">
        <text>glycyl-tRNA(Ala) + H2O = tRNA(Ala) + glycine + H(+)</text>
        <dbReference type="Rhea" id="RHEA:53744"/>
        <dbReference type="Rhea" id="RHEA-COMP:9657"/>
        <dbReference type="Rhea" id="RHEA-COMP:13640"/>
        <dbReference type="ChEBI" id="CHEBI:15377"/>
        <dbReference type="ChEBI" id="CHEBI:15378"/>
        <dbReference type="ChEBI" id="CHEBI:57305"/>
        <dbReference type="ChEBI" id="CHEBI:78442"/>
        <dbReference type="ChEBI" id="CHEBI:78522"/>
    </reaction>
</comment>
<comment type="domain">
    <text evidence="2">A Gly-cisPro motif from one monomer fits into the active site of the other monomer to allow specific chiral rejection of L-amino acids.</text>
</comment>
<dbReference type="GO" id="GO:0106026">
    <property type="term" value="F:Gly-tRNA(Ala) deacylase activity"/>
    <property type="evidence" value="ECO:0007669"/>
    <property type="project" value="UniProtKB-UniRule"/>
</dbReference>
<dbReference type="AlphaFoldDB" id="A0A4Q2K7Y9"/>
<name>A0A4Q2K7Y9_9FIRM</name>
<dbReference type="Proteomes" id="UP000291269">
    <property type="component" value="Unassembled WGS sequence"/>
</dbReference>
<comment type="caution">
    <text evidence="3">The sequence shown here is derived from an EMBL/GenBank/DDBJ whole genome shotgun (WGS) entry which is preliminary data.</text>
</comment>
<evidence type="ECO:0000256" key="2">
    <source>
        <dbReference type="HAMAP-Rule" id="MF_00518"/>
    </source>
</evidence>
<dbReference type="InterPro" id="IPR023509">
    <property type="entry name" value="DTD-like_sf"/>
</dbReference>
<dbReference type="PANTHER" id="PTHR10472">
    <property type="entry name" value="D-TYROSYL-TRNA TYR DEACYLASE"/>
    <property type="match status" value="1"/>
</dbReference>
<comment type="subcellular location">
    <subcellularLocation>
        <location evidence="2">Cytoplasm</location>
    </subcellularLocation>
</comment>
<comment type="function">
    <text evidence="2">An aminoacyl-tRNA editing enzyme that deacylates mischarged D-aminoacyl-tRNAs. Also deacylates mischarged glycyl-tRNA(Ala), protecting cells against glycine mischarging by AlaRS. Acts via tRNA-based rather than protein-based catalysis; rejects L-amino acids rather than detecting D-amino acids in the active site. By recycling D-aminoacyl-tRNA to D-amino acids and free tRNA molecules, this enzyme counteracts the toxicity associated with the formation of D-aminoacyl-tRNA entities in vivo and helps enforce protein L-homochirality.</text>
</comment>
<dbReference type="FunFam" id="3.50.80.10:FF:000001">
    <property type="entry name" value="D-aminoacyl-tRNA deacylase"/>
    <property type="match status" value="1"/>
</dbReference>
<keyword evidence="2" id="KW-0694">RNA-binding</keyword>
<evidence type="ECO:0000313" key="3">
    <source>
        <dbReference type="EMBL" id="RXZ58024.1"/>
    </source>
</evidence>
<dbReference type="Pfam" id="PF02580">
    <property type="entry name" value="Tyr_Deacylase"/>
    <property type="match status" value="1"/>
</dbReference>
<dbReference type="OrthoDB" id="9801395at2"/>